<protein>
    <submittedName>
        <fullName evidence="2">Hint domain-containing protein</fullName>
    </submittedName>
</protein>
<dbReference type="RefSeq" id="WP_377686189.1">
    <property type="nucleotide sequence ID" value="NZ_JBHMDZ010000014.1"/>
</dbReference>
<feature type="domain" description="Hedgehog/Intein (Hint)" evidence="1">
    <location>
        <begin position="157"/>
        <end position="303"/>
    </location>
</feature>
<dbReference type="InterPro" id="IPR036844">
    <property type="entry name" value="Hint_dom_sf"/>
</dbReference>
<keyword evidence="3" id="KW-1185">Reference proteome</keyword>
<dbReference type="Proteomes" id="UP001243846">
    <property type="component" value="Unassembled WGS sequence"/>
</dbReference>
<name>A0ABT8DAT0_9RHOB</name>
<gene>
    <name evidence="2" type="ORF">QWZ10_19490</name>
</gene>
<evidence type="ECO:0000259" key="1">
    <source>
        <dbReference type="Pfam" id="PF13403"/>
    </source>
</evidence>
<reference evidence="3" key="1">
    <citation type="journal article" date="2019" name="Int. J. Syst. Evol. Microbiol.">
        <title>The Global Catalogue of Microorganisms (GCM) 10K type strain sequencing project: providing services to taxonomists for standard genome sequencing and annotation.</title>
        <authorList>
            <consortium name="The Broad Institute Genomics Platform"/>
            <consortium name="The Broad Institute Genome Sequencing Center for Infectious Disease"/>
            <person name="Wu L."/>
            <person name="Ma J."/>
        </authorList>
    </citation>
    <scope>NUCLEOTIDE SEQUENCE [LARGE SCALE GENOMIC DNA]</scope>
    <source>
        <strain evidence="3">CECT 8482</strain>
    </source>
</reference>
<comment type="caution">
    <text evidence="2">The sequence shown here is derived from an EMBL/GenBank/DDBJ whole genome shotgun (WGS) entry which is preliminary data.</text>
</comment>
<evidence type="ECO:0000313" key="3">
    <source>
        <dbReference type="Proteomes" id="UP001243846"/>
    </source>
</evidence>
<dbReference type="SUPFAM" id="SSF51294">
    <property type="entry name" value="Hedgehog/intein (Hint) domain"/>
    <property type="match status" value="1"/>
</dbReference>
<sequence length="360" mass="39799">MPTNVTLDAWLFDPAFQYNSDIKPADWTGVSHGGPNNDEKYAESGSPIDLSSTIVSLTISDENEDDFVTGGGASDYFSINGVRYNIDYVYNGDEIISSEGRFVVVTFYGSTPDTNEQVAVSLPLIDGQLRQAFATSITGTDWIVSPNDLALPISEIPCFTRGTLITTEFGDVTIENLTAGTNVYTRDNGLQPIRWIGSRKIDARVLSQHESLRPIRISARALGRGTPEVDLLVSPQHRILVRSKIAQKMFGTDEVLVAAKQLLQIDGIDVVEDLREVEYFHILFDQHEVVRSNGAESESLYTGKQALKSLGAAVREEIFAIFPELKDTDEMMAGARMLLSGRQARRLAVRHAQNRRDLVL</sequence>
<evidence type="ECO:0000313" key="2">
    <source>
        <dbReference type="EMBL" id="MDN3713371.1"/>
    </source>
</evidence>
<organism evidence="2 3">
    <name type="scientific">Paracoccus cavernae</name>
    <dbReference type="NCBI Taxonomy" id="1571207"/>
    <lineage>
        <taxon>Bacteria</taxon>
        <taxon>Pseudomonadati</taxon>
        <taxon>Pseudomonadota</taxon>
        <taxon>Alphaproteobacteria</taxon>
        <taxon>Rhodobacterales</taxon>
        <taxon>Paracoccaceae</taxon>
        <taxon>Paracoccus</taxon>
    </lineage>
</organism>
<dbReference type="InterPro" id="IPR028992">
    <property type="entry name" value="Hedgehog/Intein_dom"/>
</dbReference>
<proteinExistence type="predicted"/>
<accession>A0ABT8DAT0</accession>
<dbReference type="Pfam" id="PF13403">
    <property type="entry name" value="Hint_2"/>
    <property type="match status" value="1"/>
</dbReference>
<dbReference type="EMBL" id="JAUFRC010000001">
    <property type="protein sequence ID" value="MDN3713371.1"/>
    <property type="molecule type" value="Genomic_DNA"/>
</dbReference>
<dbReference type="Gene3D" id="2.170.16.10">
    <property type="entry name" value="Hedgehog/Intein (Hint) domain"/>
    <property type="match status" value="1"/>
</dbReference>